<name>A0A6P7ZNE5_9AMPH</name>
<comment type="subcellular location">
    <subcellularLocation>
        <location evidence="1">Cytoplasm</location>
        <location evidence="1">Cytoskeleton</location>
        <location evidence="1">Cilium axoneme</location>
    </subcellularLocation>
</comment>
<dbReference type="OrthoDB" id="272202at2759"/>
<evidence type="ECO:0000256" key="6">
    <source>
        <dbReference type="SAM" id="MobiDB-lite"/>
    </source>
</evidence>
<feature type="compositionally biased region" description="Acidic residues" evidence="6">
    <location>
        <begin position="212"/>
        <end position="227"/>
    </location>
</feature>
<dbReference type="RefSeq" id="XP_030075540.1">
    <property type="nucleotide sequence ID" value="XM_030219680.1"/>
</dbReference>
<feature type="region of interest" description="Disordered" evidence="6">
    <location>
        <begin position="523"/>
        <end position="550"/>
    </location>
</feature>
<dbReference type="GO" id="GO:0001534">
    <property type="term" value="C:radial spoke"/>
    <property type="evidence" value="ECO:0007669"/>
    <property type="project" value="InterPro"/>
</dbReference>
<dbReference type="GO" id="GO:0060294">
    <property type="term" value="P:cilium movement involved in cell motility"/>
    <property type="evidence" value="ECO:0007669"/>
    <property type="project" value="InterPro"/>
</dbReference>
<keyword evidence="4" id="KW-0206">Cytoskeleton</keyword>
<evidence type="ECO:0000313" key="8">
    <source>
        <dbReference type="RefSeq" id="XP_030075540.1"/>
    </source>
</evidence>
<feature type="region of interest" description="Disordered" evidence="6">
    <location>
        <begin position="212"/>
        <end position="259"/>
    </location>
</feature>
<accession>A0A6P7ZNE5</accession>
<dbReference type="GO" id="GO:0035082">
    <property type="term" value="P:axoneme assembly"/>
    <property type="evidence" value="ECO:0007669"/>
    <property type="project" value="TreeGrafter"/>
</dbReference>
<dbReference type="FunCoup" id="A0A6P7ZNE5">
    <property type="interactions" value="82"/>
</dbReference>
<dbReference type="GeneID" id="115480781"/>
<feature type="region of interest" description="Disordered" evidence="6">
    <location>
        <begin position="402"/>
        <end position="431"/>
    </location>
</feature>
<dbReference type="AlphaFoldDB" id="A0A6P7ZNE5"/>
<feature type="compositionally biased region" description="Acidic residues" evidence="6">
    <location>
        <begin position="403"/>
        <end position="423"/>
    </location>
</feature>
<dbReference type="CDD" id="cd22963">
    <property type="entry name" value="DD_CrRSP4-like"/>
    <property type="match status" value="1"/>
</dbReference>
<dbReference type="InParanoid" id="A0A6P7ZNE5"/>
<dbReference type="PANTHER" id="PTHR13159">
    <property type="entry name" value="RADIAL SPOKEHEAD-RELATED"/>
    <property type="match status" value="1"/>
</dbReference>
<evidence type="ECO:0000256" key="1">
    <source>
        <dbReference type="ARBA" id="ARBA00004430"/>
    </source>
</evidence>
<feature type="compositionally biased region" description="Acidic residues" evidence="6">
    <location>
        <begin position="533"/>
        <end position="550"/>
    </location>
</feature>
<evidence type="ECO:0000313" key="7">
    <source>
        <dbReference type="Proteomes" id="UP000515156"/>
    </source>
</evidence>
<keyword evidence="3" id="KW-0969">Cilium</keyword>
<sequence>MSAPDYDSFSHAAPGSTMDLPPGFSFLAPGFVPGSTTTLTTNAQELSVQNAKAFLLKTSTQSGLNLYDHLGRVLTRILNERPDNVVDFFEDISKEMKWLLFHKKMDSLRDQYAVRETYELAEKHKALFLRAGGEEQEAEEEMMETVLPNVIELAYYFEQAGVGLSRDETSRIFLALKQLVESQPVQKCRFWGKILGIKFNYIIAEVEYREGEDELDQEEEAEEMEQESELKGEEEKEEPEDEPPKSTFKPPPIIPKEENRTGTNKFTYLVCSEPGMPWVRLPMVTPAQIVAARKIRKFFTGRLDAPVVSYPLFPGNEMNYLRAQIARISGGTQVSPLGFYQFGEEEEEEEEGAIRSSYEENPEFEGIPALEMVENLSNWVHHVQHILPQGRCVWFNAYQKSEEEVEEEEDEEEERDEPGEQEPEVGPPLLTPLSEDAEINHTPPWTARLSSHVVPQFALAILRSNLWPGAYAFTSNKKFENIYVGWGLKYNPENYSPPPPPVVMMEYPSGPEITEISDPTVEEEQALKAAQEEALEEEEEEEEEEEDDDD</sequence>
<dbReference type="Proteomes" id="UP000515156">
    <property type="component" value="Chromosome 11"/>
</dbReference>
<keyword evidence="2" id="KW-0963">Cytoplasm</keyword>
<evidence type="ECO:0000256" key="4">
    <source>
        <dbReference type="ARBA" id="ARBA00023212"/>
    </source>
</evidence>
<reference evidence="8" key="2">
    <citation type="submission" date="2025-08" db="UniProtKB">
        <authorList>
            <consortium name="RefSeq"/>
        </authorList>
    </citation>
    <scope>IDENTIFICATION</scope>
</reference>
<evidence type="ECO:0000256" key="2">
    <source>
        <dbReference type="ARBA" id="ARBA00022490"/>
    </source>
</evidence>
<evidence type="ECO:0000256" key="3">
    <source>
        <dbReference type="ARBA" id="ARBA00023069"/>
    </source>
</evidence>
<evidence type="ECO:0000256" key="5">
    <source>
        <dbReference type="ARBA" id="ARBA00023273"/>
    </source>
</evidence>
<keyword evidence="5" id="KW-0966">Cell projection</keyword>
<gene>
    <name evidence="8" type="primary">LOC115480781</name>
</gene>
<dbReference type="PANTHER" id="PTHR13159:SF0">
    <property type="entry name" value="RADIAL SPOKE HEAD 6 HOMOLOG A"/>
    <property type="match status" value="1"/>
</dbReference>
<organism evidence="7 8">
    <name type="scientific">Microcaecilia unicolor</name>
    <dbReference type="NCBI Taxonomy" id="1415580"/>
    <lineage>
        <taxon>Eukaryota</taxon>
        <taxon>Metazoa</taxon>
        <taxon>Chordata</taxon>
        <taxon>Craniata</taxon>
        <taxon>Vertebrata</taxon>
        <taxon>Euteleostomi</taxon>
        <taxon>Amphibia</taxon>
        <taxon>Gymnophiona</taxon>
        <taxon>Siphonopidae</taxon>
        <taxon>Microcaecilia</taxon>
    </lineage>
</organism>
<dbReference type="InterPro" id="IPR006802">
    <property type="entry name" value="Radial_spoke"/>
</dbReference>
<dbReference type="KEGG" id="muo:115480781"/>
<keyword evidence="7" id="KW-1185">Reference proteome</keyword>
<protein>
    <submittedName>
        <fullName evidence="8">Radial spoke head protein 6 homolog A-like isoform X1</fullName>
    </submittedName>
</protein>
<proteinExistence type="predicted"/>
<reference evidence="7" key="1">
    <citation type="submission" date="2024-06" db="UniProtKB">
        <authorList>
            <consortium name="RefSeq"/>
        </authorList>
    </citation>
    <scope>NUCLEOTIDE SEQUENCE [LARGE SCALE GENOMIC DNA]</scope>
</reference>
<dbReference type="Pfam" id="PF04712">
    <property type="entry name" value="Radial_spoke"/>
    <property type="match status" value="1"/>
</dbReference>